<gene>
    <name evidence="1" type="ORF">CYME_CMG054C</name>
</gene>
<sequence>MRHSALCVQKLRVSQRSRACLFANGHGRMVPATRVPTKVVTTNSWPDSNWKQVQSLFRGLWSETVRPQQCADDLYLSERRRRLEVFARRSRSCLKACCNSMRRFVRAAVSSPRQMIASSRWKHKLHEFDVILRYLGKLLSHVDARTRQFWIKLFVVQMEEEILETTANIESIVSLAPCRAVCYEWLLRVGAWREFRTSLLRHQEGPIDAICSYKKAVSLVPGDGRAYFAIGCALRLVRHALPSAPGAHAAASSSLTTGKLPGTEELVWLARGYWYIRACLASTRQHSDARKRLVGLVRRSSTLASILLPQSRCSENRSGMGELNSYRDSADASTCLGSATGAAARGALLARPAAHLLDAHCSLLTNAFDQICAWFEETANELTADNHDCPAVHLITAVVFSHADAGAVGPIWRLLRTCCLSQLQAGAGILADYVTAHRDIVEQAPPGAVVFLQACRDRYLAHGSANDAVAQNGALTLLSPAVVAAVDDFCDTLELCNDRFLPAPISPDISTSSKTRYLRAALPEERVFGGFTPISQVYANIVDFSHDRSFAEDATRVLGHLHLSTSAMHAGYACAMRLRKLEHLVTKLRRQAPRQPLASTGALHTG</sequence>
<proteinExistence type="predicted"/>
<protein>
    <submittedName>
        <fullName evidence="1">Uncharacterized protein</fullName>
    </submittedName>
</protein>
<reference evidence="1 2" key="1">
    <citation type="journal article" date="2004" name="Nature">
        <title>Genome sequence of the ultrasmall unicellular red alga Cyanidioschyzon merolae 10D.</title>
        <authorList>
            <person name="Matsuzaki M."/>
            <person name="Misumi O."/>
            <person name="Shin-i T."/>
            <person name="Maruyama S."/>
            <person name="Takahara M."/>
            <person name="Miyagishima S."/>
            <person name="Mori T."/>
            <person name="Nishida K."/>
            <person name="Yagisawa F."/>
            <person name="Nishida K."/>
            <person name="Yoshida Y."/>
            <person name="Nishimura Y."/>
            <person name="Nakao S."/>
            <person name="Kobayashi T."/>
            <person name="Momoyama Y."/>
            <person name="Higashiyama T."/>
            <person name="Minoda A."/>
            <person name="Sano M."/>
            <person name="Nomoto H."/>
            <person name="Oishi K."/>
            <person name="Hayashi H."/>
            <person name="Ohta F."/>
            <person name="Nishizaka S."/>
            <person name="Haga S."/>
            <person name="Miura S."/>
            <person name="Morishita T."/>
            <person name="Kabeya Y."/>
            <person name="Terasawa K."/>
            <person name="Suzuki Y."/>
            <person name="Ishii Y."/>
            <person name="Asakawa S."/>
            <person name="Takano H."/>
            <person name="Ohta N."/>
            <person name="Kuroiwa H."/>
            <person name="Tanaka K."/>
            <person name="Shimizu N."/>
            <person name="Sugano S."/>
            <person name="Sato N."/>
            <person name="Nozaki H."/>
            <person name="Ogasawara N."/>
            <person name="Kohara Y."/>
            <person name="Kuroiwa T."/>
        </authorList>
    </citation>
    <scope>NUCLEOTIDE SEQUENCE [LARGE SCALE GENOMIC DNA]</scope>
    <source>
        <strain evidence="1 2">10D</strain>
    </source>
</reference>
<keyword evidence="2" id="KW-1185">Reference proteome</keyword>
<dbReference type="HOGENOM" id="CLU_450853_0_0_1"/>
<organism evidence="1 2">
    <name type="scientific">Cyanidioschyzon merolae (strain NIES-3377 / 10D)</name>
    <name type="common">Unicellular red alga</name>
    <dbReference type="NCBI Taxonomy" id="280699"/>
    <lineage>
        <taxon>Eukaryota</taxon>
        <taxon>Rhodophyta</taxon>
        <taxon>Bangiophyceae</taxon>
        <taxon>Cyanidiales</taxon>
        <taxon>Cyanidiaceae</taxon>
        <taxon>Cyanidioschyzon</taxon>
    </lineage>
</organism>
<dbReference type="RefSeq" id="XP_005535866.1">
    <property type="nucleotide sequence ID" value="XM_005535809.1"/>
</dbReference>
<dbReference type="Gramene" id="CMG054CT">
    <property type="protein sequence ID" value="CMG054CT"/>
    <property type="gene ID" value="CMG054C"/>
</dbReference>
<dbReference type="Proteomes" id="UP000007014">
    <property type="component" value="Chromosome 7"/>
</dbReference>
<dbReference type="KEGG" id="cme:CYME_CMG054C"/>
<dbReference type="EMBL" id="AP006489">
    <property type="protein sequence ID" value="BAM79580.1"/>
    <property type="molecule type" value="Genomic_DNA"/>
</dbReference>
<evidence type="ECO:0000313" key="2">
    <source>
        <dbReference type="Proteomes" id="UP000007014"/>
    </source>
</evidence>
<reference evidence="1 2" key="2">
    <citation type="journal article" date="2007" name="BMC Biol.">
        <title>A 100%-complete sequence reveals unusually simple genomic features in the hot-spring red alga Cyanidioschyzon merolae.</title>
        <authorList>
            <person name="Nozaki H."/>
            <person name="Takano H."/>
            <person name="Misumi O."/>
            <person name="Terasawa K."/>
            <person name="Matsuzaki M."/>
            <person name="Maruyama S."/>
            <person name="Nishida K."/>
            <person name="Yagisawa F."/>
            <person name="Yoshida Y."/>
            <person name="Fujiwara T."/>
            <person name="Takio S."/>
            <person name="Tamura K."/>
            <person name="Chung S.J."/>
            <person name="Nakamura S."/>
            <person name="Kuroiwa H."/>
            <person name="Tanaka K."/>
            <person name="Sato N."/>
            <person name="Kuroiwa T."/>
        </authorList>
    </citation>
    <scope>NUCLEOTIDE SEQUENCE [LARGE SCALE GENOMIC DNA]</scope>
    <source>
        <strain evidence="1 2">10D</strain>
    </source>
</reference>
<evidence type="ECO:0000313" key="1">
    <source>
        <dbReference type="EMBL" id="BAM79580.1"/>
    </source>
</evidence>
<name>M1V4P6_CYAM1</name>
<accession>M1V4P6</accession>
<dbReference type="OrthoDB" id="10580737at2759"/>
<dbReference type="AlphaFoldDB" id="M1V4P6"/>
<dbReference type="GeneID" id="16993288"/>